<dbReference type="AlphaFoldDB" id="A0A0K0Y020"/>
<dbReference type="Proteomes" id="UP000066624">
    <property type="component" value="Chromosome"/>
</dbReference>
<dbReference type="RefSeq" id="WP_156201262.1">
    <property type="nucleotide sequence ID" value="NZ_CP012154.1"/>
</dbReference>
<dbReference type="EMBL" id="CP012154">
    <property type="protein sequence ID" value="AKS43232.1"/>
    <property type="molecule type" value="Genomic_DNA"/>
</dbReference>
<keyword evidence="2" id="KW-1185">Reference proteome</keyword>
<evidence type="ECO:0000313" key="2">
    <source>
        <dbReference type="Proteomes" id="UP000066624"/>
    </source>
</evidence>
<accession>A0A0K0Y020</accession>
<sequence>MNRSTFRLGLMALLIFLGTGCAHQVAFQDVDYAVDEDLRSEPLVTVISEAERTRVVPVRSFMTGIAHSWEAEPGVMLVQVAEIELPQMFERHRLAHAASTDGGLLHLHLSVPRYLFEDFKAKLTMHARLVDENGNTLLDELYEAEGPGRGGRMFFGGAFAMKSAMRTSSLEAFKIAFESLRADLGEALDARDEG</sequence>
<proteinExistence type="predicted"/>
<dbReference type="PROSITE" id="PS51257">
    <property type="entry name" value="PROKAR_LIPOPROTEIN"/>
    <property type="match status" value="1"/>
</dbReference>
<name>A0A0K0Y020_9GAMM</name>
<reference evidence="1 2" key="1">
    <citation type="submission" date="2015-07" db="EMBL/GenBank/DDBJ databases">
        <authorList>
            <person name="Noorani M."/>
        </authorList>
    </citation>
    <scope>NUCLEOTIDE SEQUENCE [LARGE SCALE GENOMIC DNA]</scope>
    <source>
        <strain evidence="1 2">KCTC 42284</strain>
    </source>
</reference>
<evidence type="ECO:0000313" key="1">
    <source>
        <dbReference type="EMBL" id="AKS43232.1"/>
    </source>
</evidence>
<organism evidence="1 2">
    <name type="scientific">Wenzhouxiangella marina</name>
    <dbReference type="NCBI Taxonomy" id="1579979"/>
    <lineage>
        <taxon>Bacteria</taxon>
        <taxon>Pseudomonadati</taxon>
        <taxon>Pseudomonadota</taxon>
        <taxon>Gammaproteobacteria</taxon>
        <taxon>Chromatiales</taxon>
        <taxon>Wenzhouxiangellaceae</taxon>
        <taxon>Wenzhouxiangella</taxon>
    </lineage>
</organism>
<protein>
    <submittedName>
        <fullName evidence="1">Uncharacterized protein</fullName>
    </submittedName>
</protein>
<gene>
    <name evidence="1" type="ORF">WM2015_2875</name>
</gene>
<dbReference type="KEGG" id="wma:WM2015_2875"/>